<dbReference type="GO" id="GO:0015093">
    <property type="term" value="F:ferrous iron transmembrane transporter activity"/>
    <property type="evidence" value="ECO:0007669"/>
    <property type="project" value="TreeGrafter"/>
</dbReference>
<evidence type="ECO:0000256" key="3">
    <source>
        <dbReference type="ARBA" id="ARBA00022692"/>
    </source>
</evidence>
<proteinExistence type="predicted"/>
<feature type="transmembrane region" description="Helical" evidence="6">
    <location>
        <begin position="7"/>
        <end position="28"/>
    </location>
</feature>
<dbReference type="InterPro" id="IPR050291">
    <property type="entry name" value="CDF_Transporter"/>
</dbReference>
<feature type="transmembrane region" description="Helical" evidence="6">
    <location>
        <begin position="34"/>
        <end position="58"/>
    </location>
</feature>
<dbReference type="InterPro" id="IPR027469">
    <property type="entry name" value="Cation_efflux_TMD_sf"/>
</dbReference>
<dbReference type="OrthoDB" id="2388015at2"/>
<dbReference type="AlphaFoldDB" id="D1BG89"/>
<keyword evidence="9" id="KW-1185">Reference proteome</keyword>
<dbReference type="PANTHER" id="PTHR43840">
    <property type="entry name" value="MITOCHONDRIAL METAL TRANSPORTER 1-RELATED"/>
    <property type="match status" value="1"/>
</dbReference>
<protein>
    <submittedName>
        <fullName evidence="8">Cation diffusion facilitator family transporter</fullName>
    </submittedName>
</protein>
<dbReference type="SUPFAM" id="SSF161111">
    <property type="entry name" value="Cation efflux protein transmembrane domain-like"/>
    <property type="match status" value="1"/>
</dbReference>
<feature type="transmembrane region" description="Helical" evidence="6">
    <location>
        <begin position="185"/>
        <end position="205"/>
    </location>
</feature>
<keyword evidence="5 6" id="KW-0472">Membrane</keyword>
<feature type="transmembrane region" description="Helical" evidence="6">
    <location>
        <begin position="153"/>
        <end position="173"/>
    </location>
</feature>
<evidence type="ECO:0000313" key="8">
    <source>
        <dbReference type="EMBL" id="ACZ23606.1"/>
    </source>
</evidence>
<dbReference type="KEGG" id="ske:Sked_37230"/>
<dbReference type="EMBL" id="CP001819">
    <property type="protein sequence ID" value="ACZ23606.1"/>
    <property type="molecule type" value="Genomic_DNA"/>
</dbReference>
<evidence type="ECO:0000256" key="2">
    <source>
        <dbReference type="ARBA" id="ARBA00022448"/>
    </source>
</evidence>
<dbReference type="GO" id="GO:0005886">
    <property type="term" value="C:plasma membrane"/>
    <property type="evidence" value="ECO:0007669"/>
    <property type="project" value="TreeGrafter"/>
</dbReference>
<reference evidence="8 9" key="1">
    <citation type="journal article" date="2009" name="Stand. Genomic Sci.">
        <title>Complete genome sequence of Sanguibacter keddieii type strain (ST-74).</title>
        <authorList>
            <person name="Ivanova N."/>
            <person name="Sikorski J."/>
            <person name="Sims D."/>
            <person name="Brettin T."/>
            <person name="Detter J.C."/>
            <person name="Han C."/>
            <person name="Lapidus A."/>
            <person name="Copeland A."/>
            <person name="Glavina Del Rio T."/>
            <person name="Nolan M."/>
            <person name="Chen F."/>
            <person name="Lucas S."/>
            <person name="Tice H."/>
            <person name="Cheng J.F."/>
            <person name="Bruce D."/>
            <person name="Goodwin L."/>
            <person name="Pitluck S."/>
            <person name="Pati A."/>
            <person name="Mavromatis K."/>
            <person name="Chen A."/>
            <person name="Palaniappan K."/>
            <person name="D'haeseleer P."/>
            <person name="Chain P."/>
            <person name="Bristow J."/>
            <person name="Eisen J.A."/>
            <person name="Markowitz V."/>
            <person name="Hugenholtz P."/>
            <person name="Goker M."/>
            <person name="Pukall R."/>
            <person name="Klenk H.P."/>
            <person name="Kyrpides N.C."/>
        </authorList>
    </citation>
    <scope>NUCLEOTIDE SEQUENCE [LARGE SCALE GENOMIC DNA]</scope>
    <source>
        <strain evidence="9">ATCC 51767 / DSM 10542 / NCFB 3025 / ST-74</strain>
    </source>
</reference>
<accession>D1BG89</accession>
<keyword evidence="4 6" id="KW-1133">Transmembrane helix</keyword>
<sequence length="320" mass="33860">MRTEQQALTTSLAGAVTLAVLGTVFGLASGSSAILFDGVFSMVDALMSVVSIAVVRLITRSTAVGLSRRFGRGFWHFEPMVLVANALILVTVMTYALVESVLSVLDGGRDIELGLAIVYAAVVLVITLTIGLLEHRANRRIGSAIVAMDVKGWLMAGGVTGALLVAFVVGVLIDGTRFEAATPYIDPVVLIVVAVVLVPVPLATLRRALSEVALVTPVALQDEAEGVAAEVVASEGFVSSKVYAAQIGRSRQVEVLFLVPEGEAPRPLEEWDDIRTRVVDALRGDDPNHWITVAFTTRPHLTSPERCSPVGSPPPRTTSA</sequence>
<dbReference type="InterPro" id="IPR058533">
    <property type="entry name" value="Cation_efflux_TM"/>
</dbReference>
<name>D1BG89_SANKS</name>
<gene>
    <name evidence="8" type="ordered locus">Sked_37230</name>
</gene>
<dbReference type="GO" id="GO:0015086">
    <property type="term" value="F:cadmium ion transmembrane transporter activity"/>
    <property type="evidence" value="ECO:0007669"/>
    <property type="project" value="TreeGrafter"/>
</dbReference>
<dbReference type="Pfam" id="PF01545">
    <property type="entry name" value="Cation_efflux"/>
    <property type="match status" value="1"/>
</dbReference>
<feature type="domain" description="Cation efflux protein transmembrane" evidence="7">
    <location>
        <begin position="9"/>
        <end position="210"/>
    </location>
</feature>
<evidence type="ECO:0000259" key="7">
    <source>
        <dbReference type="Pfam" id="PF01545"/>
    </source>
</evidence>
<dbReference type="HOGENOM" id="CLU_056154_0_0_11"/>
<dbReference type="PANTHER" id="PTHR43840:SF15">
    <property type="entry name" value="MITOCHONDRIAL METAL TRANSPORTER 1-RELATED"/>
    <property type="match status" value="1"/>
</dbReference>
<evidence type="ECO:0000256" key="5">
    <source>
        <dbReference type="ARBA" id="ARBA00023136"/>
    </source>
</evidence>
<dbReference type="GO" id="GO:0015341">
    <property type="term" value="F:zinc efflux antiporter activity"/>
    <property type="evidence" value="ECO:0007669"/>
    <property type="project" value="TreeGrafter"/>
</dbReference>
<dbReference type="GO" id="GO:0006882">
    <property type="term" value="P:intracellular zinc ion homeostasis"/>
    <property type="evidence" value="ECO:0007669"/>
    <property type="project" value="TreeGrafter"/>
</dbReference>
<dbReference type="Gene3D" id="1.20.1510.10">
    <property type="entry name" value="Cation efflux protein transmembrane domain"/>
    <property type="match status" value="1"/>
</dbReference>
<evidence type="ECO:0000256" key="1">
    <source>
        <dbReference type="ARBA" id="ARBA00004141"/>
    </source>
</evidence>
<comment type="subcellular location">
    <subcellularLocation>
        <location evidence="1">Membrane</location>
        <topology evidence="1">Multi-pass membrane protein</topology>
    </subcellularLocation>
</comment>
<dbReference type="RefSeq" id="WP_012868674.1">
    <property type="nucleotide sequence ID" value="NC_013521.1"/>
</dbReference>
<feature type="transmembrane region" description="Helical" evidence="6">
    <location>
        <begin position="113"/>
        <end position="133"/>
    </location>
</feature>
<dbReference type="STRING" id="446469.Sked_37230"/>
<evidence type="ECO:0000256" key="6">
    <source>
        <dbReference type="SAM" id="Phobius"/>
    </source>
</evidence>
<feature type="transmembrane region" description="Helical" evidence="6">
    <location>
        <begin position="79"/>
        <end position="98"/>
    </location>
</feature>
<evidence type="ECO:0000313" key="9">
    <source>
        <dbReference type="Proteomes" id="UP000000322"/>
    </source>
</evidence>
<organism evidence="8 9">
    <name type="scientific">Sanguibacter keddieii (strain ATCC 51767 / DSM 10542 / NCFB 3025 / ST-74)</name>
    <dbReference type="NCBI Taxonomy" id="446469"/>
    <lineage>
        <taxon>Bacteria</taxon>
        <taxon>Bacillati</taxon>
        <taxon>Actinomycetota</taxon>
        <taxon>Actinomycetes</taxon>
        <taxon>Micrococcales</taxon>
        <taxon>Sanguibacteraceae</taxon>
        <taxon>Sanguibacter</taxon>
    </lineage>
</organism>
<keyword evidence="3 6" id="KW-0812">Transmembrane</keyword>
<evidence type="ECO:0000256" key="4">
    <source>
        <dbReference type="ARBA" id="ARBA00022989"/>
    </source>
</evidence>
<dbReference type="eggNOG" id="COG3965">
    <property type="taxonomic scope" value="Bacteria"/>
</dbReference>
<keyword evidence="2" id="KW-0813">Transport</keyword>
<dbReference type="Proteomes" id="UP000000322">
    <property type="component" value="Chromosome"/>
</dbReference>